<dbReference type="CDD" id="cd08368">
    <property type="entry name" value="LIM"/>
    <property type="match status" value="2"/>
</dbReference>
<evidence type="ECO:0000313" key="7">
    <source>
        <dbReference type="EMBL" id="KAJ3443389.1"/>
    </source>
</evidence>
<evidence type="ECO:0000313" key="8">
    <source>
        <dbReference type="Proteomes" id="UP001146793"/>
    </source>
</evidence>
<keyword evidence="4" id="KW-0175">Coiled coil</keyword>
<dbReference type="PROSITE" id="PS00478">
    <property type="entry name" value="LIM_DOMAIN_1"/>
    <property type="match status" value="1"/>
</dbReference>
<keyword evidence="1 3" id="KW-0479">Metal-binding</keyword>
<dbReference type="SMART" id="SM00132">
    <property type="entry name" value="LIM"/>
    <property type="match status" value="2"/>
</dbReference>
<feature type="compositionally biased region" description="Low complexity" evidence="5">
    <location>
        <begin position="684"/>
        <end position="706"/>
    </location>
</feature>
<dbReference type="InterPro" id="IPR001781">
    <property type="entry name" value="Znf_LIM"/>
</dbReference>
<reference evidence="7" key="1">
    <citation type="submission" date="2022-08" db="EMBL/GenBank/DDBJ databases">
        <title>Novel sulphate-reducing endosymbionts in the free-living metamonad Anaeramoeba.</title>
        <authorList>
            <person name="Jerlstrom-Hultqvist J."/>
            <person name="Cepicka I."/>
            <person name="Gallot-Lavallee L."/>
            <person name="Salas-Leiva D."/>
            <person name="Curtis B.A."/>
            <person name="Zahonova K."/>
            <person name="Pipaliya S."/>
            <person name="Dacks J."/>
            <person name="Roger A.J."/>
        </authorList>
    </citation>
    <scope>NUCLEOTIDE SEQUENCE</scope>
    <source>
        <strain evidence="7">Busselton2</strain>
    </source>
</reference>
<dbReference type="Gene3D" id="2.10.110.10">
    <property type="entry name" value="Cysteine Rich Protein"/>
    <property type="match status" value="2"/>
</dbReference>
<feature type="region of interest" description="Disordered" evidence="5">
    <location>
        <begin position="496"/>
        <end position="537"/>
    </location>
</feature>
<dbReference type="PANTHER" id="PTHR45615:SF63">
    <property type="entry name" value="CHROMOSOME UNDETERMINED SCAFFOLD_10, WHOLE GENOME SHOTGUN SEQUENCE"/>
    <property type="match status" value="1"/>
</dbReference>
<dbReference type="Proteomes" id="UP001146793">
    <property type="component" value="Unassembled WGS sequence"/>
</dbReference>
<dbReference type="GO" id="GO:0046872">
    <property type="term" value="F:metal ion binding"/>
    <property type="evidence" value="ECO:0007669"/>
    <property type="project" value="UniProtKB-KW"/>
</dbReference>
<evidence type="ECO:0000256" key="1">
    <source>
        <dbReference type="ARBA" id="ARBA00022723"/>
    </source>
</evidence>
<keyword evidence="3" id="KW-0440">LIM domain</keyword>
<comment type="caution">
    <text evidence="7">The sequence shown here is derived from an EMBL/GenBank/DDBJ whole genome shotgun (WGS) entry which is preliminary data.</text>
</comment>
<feature type="compositionally biased region" description="Polar residues" evidence="5">
    <location>
        <begin position="786"/>
        <end position="804"/>
    </location>
</feature>
<feature type="compositionally biased region" description="Pro residues" evidence="5">
    <location>
        <begin position="720"/>
        <end position="748"/>
    </location>
</feature>
<name>A0AAV7ZQJ6_9EUKA</name>
<feature type="region of interest" description="Disordered" evidence="5">
    <location>
        <begin position="423"/>
        <end position="444"/>
    </location>
</feature>
<evidence type="ECO:0000256" key="4">
    <source>
        <dbReference type="SAM" id="Coils"/>
    </source>
</evidence>
<protein>
    <submittedName>
        <fullName evidence="7">Lim zinc finger domain containing protein</fullName>
    </submittedName>
</protein>
<dbReference type="Pfam" id="PF00412">
    <property type="entry name" value="LIM"/>
    <property type="match status" value="2"/>
</dbReference>
<accession>A0AAV7ZQJ6</accession>
<dbReference type="SUPFAM" id="SSF57716">
    <property type="entry name" value="Glucocorticoid receptor-like (DNA-binding domain)"/>
    <property type="match status" value="1"/>
</dbReference>
<feature type="domain" description="LIM zinc-binding" evidence="6">
    <location>
        <begin position="65"/>
        <end position="124"/>
    </location>
</feature>
<dbReference type="PANTHER" id="PTHR45615">
    <property type="entry name" value="MYOSIN HEAVY CHAIN, NON-MUSCLE"/>
    <property type="match status" value="1"/>
</dbReference>
<feature type="region of interest" description="Disordered" evidence="5">
    <location>
        <begin position="675"/>
        <end position="804"/>
    </location>
</feature>
<feature type="domain" description="LIM zinc-binding" evidence="6">
    <location>
        <begin position="3"/>
        <end position="62"/>
    </location>
</feature>
<feature type="coiled-coil region" evidence="4">
    <location>
        <begin position="547"/>
        <end position="581"/>
    </location>
</feature>
<evidence type="ECO:0000256" key="5">
    <source>
        <dbReference type="SAM" id="MobiDB-lite"/>
    </source>
</evidence>
<sequence>MSCKCSICDDVVISDFRFFSGKKVHRTCFACTNCNKQLRLGHLIKIDEKLLCESCGNLKTGIPTKKCGTCGKLASGRMIKIAGKEFHPNCLKCETCGKQIPSNRIVNLEKLYCSSGCVKNKYSKRIFNKKLSNSQPQNSSQLSQKEKEYELRINKLEKELKELKKTDLKNTKNATSINVNTEKVDSREIDELKGQLEFEQLLEKEKIYKKLYQEESQKSLVIIKKLEFDLKVAQNLLKEKSCSSSNNEISKLNEQLKEETKLIDNYQKDIKELETKIGELISKEPQVKVVEKVVIQTKTETIVDQTKVKELENKLENLENSKILELQLKDQKIKELSKSNEELSKKYKEEQNKAPKVKVVEKVVTETKIEKVLDRSEIDKLNKKLKEENEEKDMLNEKLKACENKEKKYKNKNKHYKKLYKEEKEEKEKLQKQNPVGGGTRMNFGDKQKIKELETKLENANKQLQNTSRSRKVGGGFQFGKIQSLEKELEETKKKLSQAQSDLEQSKNFKPVLKTNTTLTNVQEGGGSSNNNDQDTKRRLLDLNRSLKLKDKKIQDLSNDKNSLESAKKDLETEVQRLKKMKLGHSAKVRSFSITTLSTSQQSTNSNKTNSIENLKKKAETFERRWRKSCDKVNSLTNEKQKVELKVKEFERKSQNLQREVSEINKKVKKLEQELRIEKSKPRGSTTTALTNTTSTNTTSTTVGGNIPPPPKIGQDVGGIPPPPNLGESNIPPPPKIGGGLPPPPKLGGPPKLSGGIGGRKGRMGNPLLDAITSFNKNGLKKSTKNVKSNQQTKKNPRSSSCVTPNIAMLAMLQLGKLKKTGTKKW</sequence>
<evidence type="ECO:0000256" key="2">
    <source>
        <dbReference type="ARBA" id="ARBA00022833"/>
    </source>
</evidence>
<feature type="compositionally biased region" description="Polar residues" evidence="5">
    <location>
        <begin position="497"/>
        <end position="533"/>
    </location>
</feature>
<dbReference type="PROSITE" id="PS50023">
    <property type="entry name" value="LIM_DOMAIN_2"/>
    <property type="match status" value="2"/>
</dbReference>
<dbReference type="AlphaFoldDB" id="A0AAV7ZQJ6"/>
<gene>
    <name evidence="7" type="ORF">M0812_09227</name>
</gene>
<organism evidence="7 8">
    <name type="scientific">Anaeramoeba flamelloides</name>
    <dbReference type="NCBI Taxonomy" id="1746091"/>
    <lineage>
        <taxon>Eukaryota</taxon>
        <taxon>Metamonada</taxon>
        <taxon>Anaeramoebidae</taxon>
        <taxon>Anaeramoeba</taxon>
    </lineage>
</organism>
<dbReference type="EMBL" id="JANTQA010000023">
    <property type="protein sequence ID" value="KAJ3443389.1"/>
    <property type="molecule type" value="Genomic_DNA"/>
</dbReference>
<evidence type="ECO:0000259" key="6">
    <source>
        <dbReference type="PROSITE" id="PS50023"/>
    </source>
</evidence>
<feature type="coiled-coil region" evidence="4">
    <location>
        <begin position="139"/>
        <end position="173"/>
    </location>
</feature>
<evidence type="ECO:0000256" key="3">
    <source>
        <dbReference type="PROSITE-ProRule" id="PRU00125"/>
    </source>
</evidence>
<keyword evidence="2 3" id="KW-0862">Zinc</keyword>
<proteinExistence type="predicted"/>